<evidence type="ECO:0000313" key="4">
    <source>
        <dbReference type="EMBL" id="MDV2621746.1"/>
    </source>
</evidence>
<organism evidence="4 5">
    <name type="scientific">Pediococcus acidilactici</name>
    <dbReference type="NCBI Taxonomy" id="1254"/>
    <lineage>
        <taxon>Bacteria</taxon>
        <taxon>Bacillati</taxon>
        <taxon>Bacillota</taxon>
        <taxon>Bacilli</taxon>
        <taxon>Lactobacillales</taxon>
        <taxon>Lactobacillaceae</taxon>
        <taxon>Pediococcus</taxon>
        <taxon>Pediococcus acidilactici group</taxon>
    </lineage>
</organism>
<reference evidence="4" key="2">
    <citation type="submission" date="2023-10" db="EMBL/GenBank/DDBJ databases">
        <authorList>
            <person name="Khurajog B."/>
        </authorList>
    </citation>
    <scope>NUCLEOTIDE SEQUENCE</scope>
    <source>
        <strain evidence="4">BF9</strain>
    </source>
</reference>
<dbReference type="EC" id="2.4.-.-" evidence="4"/>
<evidence type="ECO:0000313" key="5">
    <source>
        <dbReference type="Proteomes" id="UP001280897"/>
    </source>
</evidence>
<dbReference type="Gene3D" id="3.40.50.2000">
    <property type="entry name" value="Glycogen Phosphorylase B"/>
    <property type="match status" value="3"/>
</dbReference>
<keyword evidence="2 4" id="KW-0808">Transferase</keyword>
<evidence type="ECO:0000256" key="1">
    <source>
        <dbReference type="ARBA" id="ARBA00022676"/>
    </source>
</evidence>
<dbReference type="RefSeq" id="WP_317072361.1">
    <property type="nucleotide sequence ID" value="NZ_JAWJAV010000005.1"/>
</dbReference>
<keyword evidence="1 4" id="KW-0328">Glycosyltransferase</keyword>
<name>A0AAW8YIZ4_PEDAC</name>
<dbReference type="EMBL" id="JAWJAV010000005">
    <property type="protein sequence ID" value="MDV2621746.1"/>
    <property type="molecule type" value="Genomic_DNA"/>
</dbReference>
<dbReference type="SUPFAM" id="SSF53756">
    <property type="entry name" value="UDP-Glycosyltransferase/glycogen phosphorylase"/>
    <property type="match status" value="1"/>
</dbReference>
<reference evidence="4" key="1">
    <citation type="journal article" date="2023" name="PeerJ">
        <title>Selection and evaluation of lactic acid bacteria from chicken feces in Thailand as potential probiotics.</title>
        <authorList>
            <person name="Khurajog B."/>
            <person name="Disastra Y."/>
            <person name="Lawwyne L.D."/>
            <person name="Sirichokchatchawan W."/>
            <person name="Niyomtham W."/>
            <person name="Yindee J."/>
            <person name="Hampson D.J."/>
            <person name="Prapasarakul N."/>
        </authorList>
    </citation>
    <scope>NUCLEOTIDE SEQUENCE</scope>
    <source>
        <strain evidence="4">BF9</strain>
    </source>
</reference>
<dbReference type="AlphaFoldDB" id="A0AAW8YIZ4"/>
<dbReference type="InterPro" id="IPR001296">
    <property type="entry name" value="Glyco_trans_1"/>
</dbReference>
<accession>A0AAW8YIZ4</accession>
<dbReference type="GO" id="GO:0016757">
    <property type="term" value="F:glycosyltransferase activity"/>
    <property type="evidence" value="ECO:0007669"/>
    <property type="project" value="UniProtKB-KW"/>
</dbReference>
<evidence type="ECO:0000259" key="3">
    <source>
        <dbReference type="Pfam" id="PF00534"/>
    </source>
</evidence>
<evidence type="ECO:0000256" key="2">
    <source>
        <dbReference type="ARBA" id="ARBA00022679"/>
    </source>
</evidence>
<proteinExistence type="predicted"/>
<protein>
    <submittedName>
        <fullName evidence="4">Glycosyltransferase</fullName>
        <ecNumber evidence="4">2.4.-.-</ecNumber>
    </submittedName>
</protein>
<dbReference type="CDD" id="cd04949">
    <property type="entry name" value="GT4_GtfA-like"/>
    <property type="match status" value="1"/>
</dbReference>
<feature type="domain" description="Glycosyl transferase family 1" evidence="3">
    <location>
        <begin position="335"/>
        <end position="491"/>
    </location>
</feature>
<gene>
    <name evidence="4" type="ORF">R0G89_08400</name>
</gene>
<dbReference type="Proteomes" id="UP001280897">
    <property type="component" value="Unassembled WGS sequence"/>
</dbReference>
<dbReference type="PANTHER" id="PTHR12526:SF629">
    <property type="entry name" value="TEICHURONIC ACID BIOSYNTHESIS GLYCOSYLTRANSFERASE TUAH-RELATED"/>
    <property type="match status" value="1"/>
</dbReference>
<sequence>MIFFINAQMPEQKSGIEHAELKRLELFNKMKVDCRLILRDWSTDTHRLTQAAGIDDQQLINMFDYYQQALQVQRHIVHPTDLDFGVADVELQYEPENQRYLAVTPAQELVARINVAGDEERVVSTELFDGFGNLYRVDNYDYRGFVSLSQWYTPDNQIENEEWKTPEGKTVIEAFTKQNRAGELKPSGWKLTDRHGKVYQFDTIETFTKHFLDELNDDFWSTKQPNIFVLDRNHLADWAFLNMEKPAYRVIHLHNSHASDAQAPMDSTLNQHYEFALRSMDRYDAFISATQKQTADVQERFHPHTRLFTIPVGIVPEQLRQAPQIPVAKRQFGKMVAFARIAWEKHLDDLVRAIAIVHQTIPEVTLDLYGYADPANNYEAKRKVEEVIQENHLEKVVSFKGYTTAVDEVENQAMMFGLTSRMEGFNLAVMEAIAHGLISFTYDVNYGPNEIVENDVNGNVVPYGDYEAMAQAIIKVLQNQKLAQRYSTGAYTSAERYSEKRVWQAWQTLLDDAQASWPAKLQAMPEFREDFE</sequence>
<dbReference type="PANTHER" id="PTHR12526">
    <property type="entry name" value="GLYCOSYLTRANSFERASE"/>
    <property type="match status" value="1"/>
</dbReference>
<comment type="caution">
    <text evidence="4">The sequence shown here is derived from an EMBL/GenBank/DDBJ whole genome shotgun (WGS) entry which is preliminary data.</text>
</comment>
<dbReference type="Pfam" id="PF00534">
    <property type="entry name" value="Glycos_transf_1"/>
    <property type="match status" value="1"/>
</dbReference>